<name>A0A6G9XSB9_NOCBR</name>
<dbReference type="PANTHER" id="PTHR43420:SF3">
    <property type="entry name" value="N-ACETYLTRANSFERASE DOMAIN-CONTAINING PROTEIN"/>
    <property type="match status" value="1"/>
</dbReference>
<dbReference type="PROSITE" id="PS51186">
    <property type="entry name" value="GNAT"/>
    <property type="match status" value="1"/>
</dbReference>
<dbReference type="Pfam" id="PF08445">
    <property type="entry name" value="FR47"/>
    <property type="match status" value="1"/>
</dbReference>
<dbReference type="InterPro" id="IPR000182">
    <property type="entry name" value="GNAT_dom"/>
</dbReference>
<dbReference type="Proteomes" id="UP000501705">
    <property type="component" value="Chromosome"/>
</dbReference>
<dbReference type="AlphaFoldDB" id="A0A6G9XSB9"/>
<evidence type="ECO:0000313" key="4">
    <source>
        <dbReference type="EMBL" id="QIS03809.1"/>
    </source>
</evidence>
<dbReference type="SUPFAM" id="SSF55729">
    <property type="entry name" value="Acyl-CoA N-acyltransferases (Nat)"/>
    <property type="match status" value="1"/>
</dbReference>
<dbReference type="InterPro" id="IPR050680">
    <property type="entry name" value="YpeA/RimI_acetyltransf"/>
</dbReference>
<dbReference type="RefSeq" id="WP_167462887.1">
    <property type="nucleotide sequence ID" value="NZ_CP046171.1"/>
</dbReference>
<accession>A0A6G9XSB9</accession>
<feature type="domain" description="N-acetyltransferase" evidence="3">
    <location>
        <begin position="108"/>
        <end position="245"/>
    </location>
</feature>
<reference evidence="4 5" key="1">
    <citation type="journal article" date="2019" name="ACS Chem. Biol.">
        <title>Identification and Mobilization of a Cryptic Antibiotic Biosynthesis Gene Locus from a Human-Pathogenic Nocardia Isolate.</title>
        <authorList>
            <person name="Herisse M."/>
            <person name="Ishida K."/>
            <person name="Porter J.L."/>
            <person name="Howden B."/>
            <person name="Hertweck C."/>
            <person name="Stinear T.P."/>
            <person name="Pidot S.J."/>
        </authorList>
    </citation>
    <scope>NUCLEOTIDE SEQUENCE [LARGE SCALE GENOMIC DNA]</scope>
    <source>
        <strain evidence="4 5">AUSMDU00024985</strain>
    </source>
</reference>
<sequence>MTAESTLDVITPVHPLDDPVRTSLLGAHRRFAGWAGRIGRYDPEVARFFGHPPELDDQDWSDLATLLGPGGATALRGEGHVPPAGWSVLEEVETVQMDGSALRVAHDPGFEVLTAADVPLMLELIARTEPGPFAPRTIEMGTYLGLRVDGRVVAMAGERMHPPGWTEISAVCTDAEFRGRGIASRLIRAVGAGIRARGETPFLHAVAHNTTAISLYETLGFTLRKRSRLTIVRAPGTVDDSPDFE</sequence>
<dbReference type="PANTHER" id="PTHR43420">
    <property type="entry name" value="ACETYLTRANSFERASE"/>
    <property type="match status" value="1"/>
</dbReference>
<dbReference type="InterPro" id="IPR016181">
    <property type="entry name" value="Acyl_CoA_acyltransferase"/>
</dbReference>
<keyword evidence="2" id="KW-0012">Acyltransferase</keyword>
<gene>
    <name evidence="4" type="ORF">F5X71_17090</name>
</gene>
<dbReference type="GO" id="GO:0016747">
    <property type="term" value="F:acyltransferase activity, transferring groups other than amino-acyl groups"/>
    <property type="evidence" value="ECO:0007669"/>
    <property type="project" value="InterPro"/>
</dbReference>
<proteinExistence type="predicted"/>
<protein>
    <submittedName>
        <fullName evidence="4">GNAT family N-acetyltransferase</fullName>
    </submittedName>
</protein>
<dbReference type="Gene3D" id="3.40.630.30">
    <property type="match status" value="1"/>
</dbReference>
<organism evidence="4 5">
    <name type="scientific">Nocardia brasiliensis</name>
    <dbReference type="NCBI Taxonomy" id="37326"/>
    <lineage>
        <taxon>Bacteria</taxon>
        <taxon>Bacillati</taxon>
        <taxon>Actinomycetota</taxon>
        <taxon>Actinomycetes</taxon>
        <taxon>Mycobacteriales</taxon>
        <taxon>Nocardiaceae</taxon>
        <taxon>Nocardia</taxon>
    </lineage>
</organism>
<dbReference type="InterPro" id="IPR013653">
    <property type="entry name" value="GCN5-like_dom"/>
</dbReference>
<evidence type="ECO:0000313" key="5">
    <source>
        <dbReference type="Proteomes" id="UP000501705"/>
    </source>
</evidence>
<dbReference type="EMBL" id="CP046171">
    <property type="protein sequence ID" value="QIS03809.1"/>
    <property type="molecule type" value="Genomic_DNA"/>
</dbReference>
<dbReference type="CDD" id="cd04301">
    <property type="entry name" value="NAT_SF"/>
    <property type="match status" value="1"/>
</dbReference>
<evidence type="ECO:0000256" key="2">
    <source>
        <dbReference type="ARBA" id="ARBA00023315"/>
    </source>
</evidence>
<evidence type="ECO:0000256" key="1">
    <source>
        <dbReference type="ARBA" id="ARBA00022679"/>
    </source>
</evidence>
<evidence type="ECO:0000259" key="3">
    <source>
        <dbReference type="PROSITE" id="PS51186"/>
    </source>
</evidence>
<keyword evidence="1 4" id="KW-0808">Transferase</keyword>